<comment type="caution">
    <text evidence="2">The sequence shown here is derived from an EMBL/GenBank/DDBJ whole genome shotgun (WGS) entry which is preliminary data.</text>
</comment>
<name>A0A8H4LCL0_9HYPO</name>
<dbReference type="Gene3D" id="3.10.450.50">
    <property type="match status" value="1"/>
</dbReference>
<dbReference type="Pfam" id="PF12680">
    <property type="entry name" value="SnoaL_2"/>
    <property type="match status" value="1"/>
</dbReference>
<proteinExistence type="predicted"/>
<dbReference type="OrthoDB" id="4828938at2759"/>
<evidence type="ECO:0000313" key="2">
    <source>
        <dbReference type="EMBL" id="KAF4466942.1"/>
    </source>
</evidence>
<dbReference type="AlphaFoldDB" id="A0A8H4LCL0"/>
<dbReference type="Proteomes" id="UP000554235">
    <property type="component" value="Unassembled WGS sequence"/>
</dbReference>
<evidence type="ECO:0000313" key="3">
    <source>
        <dbReference type="Proteomes" id="UP000554235"/>
    </source>
</evidence>
<sequence>MPSQGHTKLDAQHFLGYMRAFNAADYPAQHAYYADDVELVLPDPAIPTLKGSSAIVDHYKPIHASADETVIPIIVLSDRGRLFLEMESYFHYKEEVQKAVHDYHVYAGDVVRIHCCAIYELNDDGKMKCITCHLFSPELLGQVDIKDKIRESESRADADLRLYNY</sequence>
<gene>
    <name evidence="2" type="ORF">FALBO_6180</name>
</gene>
<dbReference type="EMBL" id="JAADYS010000805">
    <property type="protein sequence ID" value="KAF4466942.1"/>
    <property type="molecule type" value="Genomic_DNA"/>
</dbReference>
<dbReference type="InterPro" id="IPR032710">
    <property type="entry name" value="NTF2-like_dom_sf"/>
</dbReference>
<organism evidence="2 3">
    <name type="scientific">Fusarium albosuccineum</name>
    <dbReference type="NCBI Taxonomy" id="1237068"/>
    <lineage>
        <taxon>Eukaryota</taxon>
        <taxon>Fungi</taxon>
        <taxon>Dikarya</taxon>
        <taxon>Ascomycota</taxon>
        <taxon>Pezizomycotina</taxon>
        <taxon>Sordariomycetes</taxon>
        <taxon>Hypocreomycetidae</taxon>
        <taxon>Hypocreales</taxon>
        <taxon>Nectriaceae</taxon>
        <taxon>Fusarium</taxon>
        <taxon>Fusarium decemcellulare species complex</taxon>
    </lineage>
</organism>
<feature type="domain" description="SnoaL-like" evidence="1">
    <location>
        <begin position="17"/>
        <end position="127"/>
    </location>
</feature>
<keyword evidence="3" id="KW-1185">Reference proteome</keyword>
<protein>
    <recommendedName>
        <fullName evidence="1">SnoaL-like domain-containing protein</fullName>
    </recommendedName>
</protein>
<dbReference type="InterPro" id="IPR037401">
    <property type="entry name" value="SnoaL-like"/>
</dbReference>
<dbReference type="SUPFAM" id="SSF54427">
    <property type="entry name" value="NTF2-like"/>
    <property type="match status" value="1"/>
</dbReference>
<reference evidence="2 3" key="1">
    <citation type="submission" date="2020-01" db="EMBL/GenBank/DDBJ databases">
        <title>Identification and distribution of gene clusters putatively required for synthesis of sphingolipid metabolism inhibitors in phylogenetically diverse species of the filamentous fungus Fusarium.</title>
        <authorList>
            <person name="Kim H.-S."/>
            <person name="Busman M."/>
            <person name="Brown D.W."/>
            <person name="Divon H."/>
            <person name="Uhlig S."/>
            <person name="Proctor R.H."/>
        </authorList>
    </citation>
    <scope>NUCLEOTIDE SEQUENCE [LARGE SCALE GENOMIC DNA]</scope>
    <source>
        <strain evidence="2 3">NRRL 20459</strain>
    </source>
</reference>
<evidence type="ECO:0000259" key="1">
    <source>
        <dbReference type="Pfam" id="PF12680"/>
    </source>
</evidence>
<accession>A0A8H4LCL0</accession>